<name>A0AA38RMS3_9PEZI</name>
<accession>A0AA38RMS3</accession>
<dbReference type="EMBL" id="JANBVO010000006">
    <property type="protein sequence ID" value="KAJ9151161.1"/>
    <property type="molecule type" value="Genomic_DNA"/>
</dbReference>
<feature type="compositionally biased region" description="Basic and acidic residues" evidence="1">
    <location>
        <begin position="112"/>
        <end position="123"/>
    </location>
</feature>
<evidence type="ECO:0000256" key="1">
    <source>
        <dbReference type="SAM" id="MobiDB-lite"/>
    </source>
</evidence>
<dbReference type="AlphaFoldDB" id="A0AA38RMS3"/>
<dbReference type="Proteomes" id="UP001174694">
    <property type="component" value="Unassembled WGS sequence"/>
</dbReference>
<feature type="region of interest" description="Disordered" evidence="1">
    <location>
        <begin position="112"/>
        <end position="146"/>
    </location>
</feature>
<feature type="transmembrane region" description="Helical" evidence="2">
    <location>
        <begin position="60"/>
        <end position="84"/>
    </location>
</feature>
<feature type="region of interest" description="Disordered" evidence="1">
    <location>
        <begin position="24"/>
        <end position="50"/>
    </location>
</feature>
<comment type="caution">
    <text evidence="3">The sequence shown here is derived from an EMBL/GenBank/DDBJ whole genome shotgun (WGS) entry which is preliminary data.</text>
</comment>
<proteinExistence type="predicted"/>
<organism evidence="3 4">
    <name type="scientific">Pleurostoma richardsiae</name>
    <dbReference type="NCBI Taxonomy" id="41990"/>
    <lineage>
        <taxon>Eukaryota</taxon>
        <taxon>Fungi</taxon>
        <taxon>Dikarya</taxon>
        <taxon>Ascomycota</taxon>
        <taxon>Pezizomycotina</taxon>
        <taxon>Sordariomycetes</taxon>
        <taxon>Sordariomycetidae</taxon>
        <taxon>Calosphaeriales</taxon>
        <taxon>Pleurostomataceae</taxon>
        <taxon>Pleurostoma</taxon>
    </lineage>
</organism>
<evidence type="ECO:0000313" key="4">
    <source>
        <dbReference type="Proteomes" id="UP001174694"/>
    </source>
</evidence>
<sequence>MAAATTASTYFPLATLDPYTGGQDAAPGTAGASSSGSDAEDSAAGAAGSSPGGVGISHGAMVAIIVIVCFVGVFGIASSVLFYVAKKREWRVRETIRRSAKKVVTALTPRRSEFPKSVKEGPSRSRAGRVKLDDVPPTPRLRPEDVEKGLTEVEVKRKFLRR</sequence>
<evidence type="ECO:0000313" key="3">
    <source>
        <dbReference type="EMBL" id="KAJ9151161.1"/>
    </source>
</evidence>
<keyword evidence="2" id="KW-1133">Transmembrane helix</keyword>
<reference evidence="3" key="1">
    <citation type="submission" date="2022-07" db="EMBL/GenBank/DDBJ databases">
        <title>Fungi with potential for degradation of polypropylene.</title>
        <authorList>
            <person name="Gostincar C."/>
        </authorList>
    </citation>
    <scope>NUCLEOTIDE SEQUENCE</scope>
    <source>
        <strain evidence="3">EXF-13308</strain>
    </source>
</reference>
<keyword evidence="2" id="KW-0472">Membrane</keyword>
<keyword evidence="2" id="KW-0812">Transmembrane</keyword>
<feature type="compositionally biased region" description="Low complexity" evidence="1">
    <location>
        <begin position="24"/>
        <end position="49"/>
    </location>
</feature>
<protein>
    <submittedName>
        <fullName evidence="3">Uncharacterized protein</fullName>
    </submittedName>
</protein>
<evidence type="ECO:0000256" key="2">
    <source>
        <dbReference type="SAM" id="Phobius"/>
    </source>
</evidence>
<keyword evidence="4" id="KW-1185">Reference proteome</keyword>
<gene>
    <name evidence="3" type="ORF">NKR23_g3054</name>
</gene>